<dbReference type="Proteomes" id="UP000694864">
    <property type="component" value="Chromosome 19"/>
</dbReference>
<organism evidence="1 2">
    <name type="scientific">Camelina sativa</name>
    <name type="common">False flax</name>
    <name type="synonym">Myagrum sativum</name>
    <dbReference type="NCBI Taxonomy" id="90675"/>
    <lineage>
        <taxon>Eukaryota</taxon>
        <taxon>Viridiplantae</taxon>
        <taxon>Streptophyta</taxon>
        <taxon>Embryophyta</taxon>
        <taxon>Tracheophyta</taxon>
        <taxon>Spermatophyta</taxon>
        <taxon>Magnoliopsida</taxon>
        <taxon>eudicotyledons</taxon>
        <taxon>Gunneridae</taxon>
        <taxon>Pentapetalae</taxon>
        <taxon>rosids</taxon>
        <taxon>malvids</taxon>
        <taxon>Brassicales</taxon>
        <taxon>Brassicaceae</taxon>
        <taxon>Camelineae</taxon>
        <taxon>Camelina</taxon>
    </lineage>
</organism>
<proteinExistence type="predicted"/>
<evidence type="ECO:0000313" key="1">
    <source>
        <dbReference type="Proteomes" id="UP000694864"/>
    </source>
</evidence>
<reference evidence="2" key="2">
    <citation type="submission" date="2025-08" db="UniProtKB">
        <authorList>
            <consortium name="RefSeq"/>
        </authorList>
    </citation>
    <scope>IDENTIFICATION</scope>
    <source>
        <tissue evidence="2">Leaf</tissue>
    </source>
</reference>
<name>A0ABM1RCN6_CAMSA</name>
<dbReference type="PANTHER" id="PTHR45932">
    <property type="entry name" value="PATELLIN-1"/>
    <property type="match status" value="1"/>
</dbReference>
<reference evidence="1" key="1">
    <citation type="journal article" date="2014" name="Nat. Commun.">
        <title>The emerging biofuel crop Camelina sativa retains a highly undifferentiated hexaploid genome structure.</title>
        <authorList>
            <person name="Kagale S."/>
            <person name="Koh C."/>
            <person name="Nixon J."/>
            <person name="Bollina V."/>
            <person name="Clarke W.E."/>
            <person name="Tuteja R."/>
            <person name="Spillane C."/>
            <person name="Robinson S.J."/>
            <person name="Links M.G."/>
            <person name="Clarke C."/>
            <person name="Higgins E.E."/>
            <person name="Huebert T."/>
            <person name="Sharpe A.G."/>
            <person name="Parkin I.A."/>
        </authorList>
    </citation>
    <scope>NUCLEOTIDE SEQUENCE [LARGE SCALE GENOMIC DNA]</scope>
    <source>
        <strain evidence="1">cv. DH55</strain>
    </source>
</reference>
<keyword evidence="1" id="KW-1185">Reference proteome</keyword>
<accession>A0ABM1RCN6</accession>
<evidence type="ECO:0000313" key="2">
    <source>
        <dbReference type="RefSeq" id="XP_019096774.1"/>
    </source>
</evidence>
<dbReference type="InterPro" id="IPR044834">
    <property type="entry name" value="PATL"/>
</dbReference>
<gene>
    <name evidence="2" type="primary">LOC104764294</name>
</gene>
<protein>
    <submittedName>
        <fullName evidence="2">Patellin-3-like</fullName>
    </submittedName>
</protein>
<dbReference type="RefSeq" id="XP_019096774.1">
    <property type="nucleotide sequence ID" value="XM_019241229.1"/>
</dbReference>
<dbReference type="PANTHER" id="PTHR45932:SF17">
    <property type="entry name" value="CELLULAR RETINALDEHYDE-BINDING_TRIPLE FUNCTION DOMAIN-CONTAINING PROTEIN"/>
    <property type="match status" value="1"/>
</dbReference>
<sequence length="176" mass="19923">MEECPWWVRACNNMRARGAKEVEVAYPATSVCTLFRHIDPHQIPFKFGGLSILPTDISVGHNSSMLALKPGEDKSIEITCEQACTVHFLFRSSGVPLSYQISLIPGTFEWIKEDQTTFVPTGDDGALIRFERRWAYCGGLTTEVVKVKRPIKVVCSIRNSIDQESSFFLFKYHVVF</sequence>
<dbReference type="GeneID" id="104764294"/>